<evidence type="ECO:0000313" key="1">
    <source>
        <dbReference type="EMBL" id="TBW38815.1"/>
    </source>
</evidence>
<sequence length="147" mass="16046">MKIANGTWILVGDGRKALFLRNDGMPEMPNLHCIAMREQTNPATRDQGRDAPGRVAVAAGARRASVEPTDLHDLAERRFAHRLAADLNAAAHDGRYDHLIVVAPPRMLATLRDELSCEAKACLCAEIDKDLTRHTLADIETILMAAG</sequence>
<organism evidence="1 2">
    <name type="scientific">Siculibacillus lacustris</name>
    <dbReference type="NCBI Taxonomy" id="1549641"/>
    <lineage>
        <taxon>Bacteria</taxon>
        <taxon>Pseudomonadati</taxon>
        <taxon>Pseudomonadota</taxon>
        <taxon>Alphaproteobacteria</taxon>
        <taxon>Hyphomicrobiales</taxon>
        <taxon>Ancalomicrobiaceae</taxon>
        <taxon>Siculibacillus</taxon>
    </lineage>
</organism>
<dbReference type="EMBL" id="SJFN01000010">
    <property type="protein sequence ID" value="TBW38815.1"/>
    <property type="molecule type" value="Genomic_DNA"/>
</dbReference>
<reference evidence="1 2" key="1">
    <citation type="submission" date="2019-02" db="EMBL/GenBank/DDBJ databases">
        <title>Siculibacillus lacustris gen. nov., sp. nov., a new rosette-forming bacterium isolated from a freshwater crater lake (Lake St. Ana, Romania).</title>
        <authorList>
            <person name="Felfoldi T."/>
            <person name="Marton Z."/>
            <person name="Szabo A."/>
            <person name="Mentes A."/>
            <person name="Boka K."/>
            <person name="Marialigeti K."/>
            <person name="Mathe I."/>
            <person name="Koncz M."/>
            <person name="Schumann P."/>
            <person name="Toth E."/>
        </authorList>
    </citation>
    <scope>NUCLEOTIDE SEQUENCE [LARGE SCALE GENOMIC DNA]</scope>
    <source>
        <strain evidence="1 2">SA-279</strain>
    </source>
</reference>
<comment type="caution">
    <text evidence="1">The sequence shown here is derived from an EMBL/GenBank/DDBJ whole genome shotgun (WGS) entry which is preliminary data.</text>
</comment>
<name>A0A4Q9VSJ0_9HYPH</name>
<dbReference type="OrthoDB" id="9812459at2"/>
<dbReference type="AlphaFoldDB" id="A0A4Q9VSJ0"/>
<accession>A0A4Q9VSJ0</accession>
<dbReference type="Pfam" id="PF18856">
    <property type="entry name" value="baeRF_family12"/>
    <property type="match status" value="1"/>
</dbReference>
<proteinExistence type="predicted"/>
<dbReference type="InterPro" id="IPR041374">
    <property type="entry name" value="BaeRF_family12"/>
</dbReference>
<gene>
    <name evidence="1" type="ORF">EYW49_08320</name>
</gene>
<dbReference type="Proteomes" id="UP000292781">
    <property type="component" value="Unassembled WGS sequence"/>
</dbReference>
<protein>
    <submittedName>
        <fullName evidence="1">Host attachment protein</fullName>
    </submittedName>
</protein>
<evidence type="ECO:0000313" key="2">
    <source>
        <dbReference type="Proteomes" id="UP000292781"/>
    </source>
</evidence>
<keyword evidence="2" id="KW-1185">Reference proteome</keyword>